<name>D2VND8_NAEGR</name>
<sequence length="263" mass="30326">MSSKLKLTSTQKNTLQQFRNITSTSEKVATDFLKKSNWELDRAVDDYYNSTNGGLSSVTLSKEMEEAFEKYKQASNNTNEDTINNVTLDGILELAKDLETDPESDPLIFVLFYKLGCKSAYNITPDEWKQGMGGDLKVTKMDQLKKKISQVKSDIYNDNQLFKDFYEYVFDYSLDEGAKTVPPDIAIGQWKLIMKGKYKFLDAWCEYIEKVFKKAITADTWKLFLDFTKNYATGDYKDYDADAGAWPVAIDDFCVWHQEKLKK</sequence>
<dbReference type="Pfam" id="PF03556">
    <property type="entry name" value="Cullin_binding"/>
    <property type="match status" value="1"/>
</dbReference>
<dbReference type="EMBL" id="GG738884">
    <property type="protein sequence ID" value="EFC41640.1"/>
    <property type="molecule type" value="Genomic_DNA"/>
</dbReference>
<dbReference type="InterPro" id="IPR014764">
    <property type="entry name" value="DCN-prot"/>
</dbReference>
<evidence type="ECO:0000313" key="5">
    <source>
        <dbReference type="Proteomes" id="UP000006671"/>
    </source>
</evidence>
<feature type="domain" description="DCUN1" evidence="3">
    <location>
        <begin position="59"/>
        <end position="258"/>
    </location>
</feature>
<dbReference type="STRING" id="5762.D2VND8"/>
<dbReference type="OrthoDB" id="286637at2759"/>
<keyword evidence="5" id="KW-1185">Reference proteome</keyword>
<dbReference type="InParanoid" id="D2VND8"/>
<dbReference type="OMA" id="LWCKFLQ"/>
<evidence type="ECO:0000313" key="4">
    <source>
        <dbReference type="EMBL" id="EFC41640.1"/>
    </source>
</evidence>
<dbReference type="PANTHER" id="PTHR12281:SF31">
    <property type="entry name" value="DCN1-LIKE PROTEIN 3"/>
    <property type="match status" value="1"/>
</dbReference>
<dbReference type="Gene3D" id="1.10.238.10">
    <property type="entry name" value="EF-hand"/>
    <property type="match status" value="1"/>
</dbReference>
<dbReference type="InterPro" id="IPR042460">
    <property type="entry name" value="DCN1-like_PONY"/>
</dbReference>
<dbReference type="GO" id="GO:0097602">
    <property type="term" value="F:cullin family protein binding"/>
    <property type="evidence" value="ECO:0007669"/>
    <property type="project" value="TreeGrafter"/>
</dbReference>
<dbReference type="Gene3D" id="1.10.8.10">
    <property type="entry name" value="DNA helicase RuvA subunit, C-terminal domain"/>
    <property type="match status" value="1"/>
</dbReference>
<dbReference type="InterPro" id="IPR005176">
    <property type="entry name" value="PONY_dom"/>
</dbReference>
<dbReference type="SUPFAM" id="SSF46934">
    <property type="entry name" value="UBA-like"/>
    <property type="match status" value="1"/>
</dbReference>
<protein>
    <recommendedName>
        <fullName evidence="2">Defective in cullin neddylation protein</fullName>
    </recommendedName>
</protein>
<evidence type="ECO:0000256" key="1">
    <source>
        <dbReference type="ARBA" id="ARBA00022786"/>
    </source>
</evidence>
<proteinExistence type="predicted"/>
<dbReference type="GO" id="GO:0031624">
    <property type="term" value="F:ubiquitin conjugating enzyme binding"/>
    <property type="evidence" value="ECO:0007669"/>
    <property type="project" value="TreeGrafter"/>
</dbReference>
<dbReference type="InterPro" id="IPR009060">
    <property type="entry name" value="UBA-like_sf"/>
</dbReference>
<gene>
    <name evidence="4" type="ORF">NAEGRDRAFT_80634</name>
</gene>
<accession>D2VND8</accession>
<evidence type="ECO:0000259" key="3">
    <source>
        <dbReference type="PROSITE" id="PS51229"/>
    </source>
</evidence>
<dbReference type="Gene3D" id="1.10.238.200">
    <property type="entry name" value="Cullin, PONY binding domain"/>
    <property type="match status" value="1"/>
</dbReference>
<keyword evidence="1" id="KW-0833">Ubl conjugation pathway</keyword>
<dbReference type="VEuPathDB" id="AmoebaDB:NAEGRDRAFT_80634"/>
<dbReference type="Pfam" id="PF14555">
    <property type="entry name" value="UBA_4"/>
    <property type="match status" value="1"/>
</dbReference>
<dbReference type="FunCoup" id="D2VND8">
    <property type="interactions" value="133"/>
</dbReference>
<evidence type="ECO:0000256" key="2">
    <source>
        <dbReference type="RuleBase" id="RU410713"/>
    </source>
</evidence>
<dbReference type="GO" id="GO:0005886">
    <property type="term" value="C:plasma membrane"/>
    <property type="evidence" value="ECO:0007669"/>
    <property type="project" value="UniProtKB-ARBA"/>
</dbReference>
<dbReference type="PANTHER" id="PTHR12281">
    <property type="entry name" value="RP42 RELATED"/>
    <property type="match status" value="1"/>
</dbReference>
<dbReference type="GeneID" id="8851275"/>
<dbReference type="GO" id="GO:0000151">
    <property type="term" value="C:ubiquitin ligase complex"/>
    <property type="evidence" value="ECO:0007669"/>
    <property type="project" value="TreeGrafter"/>
</dbReference>
<dbReference type="AlphaFoldDB" id="D2VND8"/>
<dbReference type="PROSITE" id="PS51229">
    <property type="entry name" value="DCUN1"/>
    <property type="match status" value="1"/>
</dbReference>
<dbReference type="GO" id="GO:0032182">
    <property type="term" value="F:ubiquitin-like protein binding"/>
    <property type="evidence" value="ECO:0007669"/>
    <property type="project" value="TreeGrafter"/>
</dbReference>
<organism evidence="5">
    <name type="scientific">Naegleria gruberi</name>
    <name type="common">Amoeba</name>
    <dbReference type="NCBI Taxonomy" id="5762"/>
    <lineage>
        <taxon>Eukaryota</taxon>
        <taxon>Discoba</taxon>
        <taxon>Heterolobosea</taxon>
        <taxon>Tetramitia</taxon>
        <taxon>Eutetramitia</taxon>
        <taxon>Vahlkampfiidae</taxon>
        <taxon>Naegleria</taxon>
    </lineage>
</organism>
<dbReference type="RefSeq" id="XP_002674384.1">
    <property type="nucleotide sequence ID" value="XM_002674338.1"/>
</dbReference>
<dbReference type="CDD" id="cd14352">
    <property type="entry name" value="UBA_DCN1"/>
    <property type="match status" value="1"/>
</dbReference>
<comment type="function">
    <text evidence="2">Neddylation of cullins play an essential role in the regulation of SCF-type complexes activity.</text>
</comment>
<dbReference type="eggNOG" id="KOG3077">
    <property type="taxonomic scope" value="Eukaryota"/>
</dbReference>
<dbReference type="Proteomes" id="UP000006671">
    <property type="component" value="Unassembled WGS sequence"/>
</dbReference>
<dbReference type="FunFam" id="1.10.238.200:FF:000003">
    <property type="entry name" value="DCN1-like protein 3"/>
    <property type="match status" value="1"/>
</dbReference>
<dbReference type="KEGG" id="ngr:NAEGRDRAFT_80634"/>
<reference evidence="4 5" key="1">
    <citation type="journal article" date="2010" name="Cell">
        <title>The genome of Naegleria gruberi illuminates early eukaryotic versatility.</title>
        <authorList>
            <person name="Fritz-Laylin L.K."/>
            <person name="Prochnik S.E."/>
            <person name="Ginger M.L."/>
            <person name="Dacks J.B."/>
            <person name="Carpenter M.L."/>
            <person name="Field M.C."/>
            <person name="Kuo A."/>
            <person name="Paredez A."/>
            <person name="Chapman J."/>
            <person name="Pham J."/>
            <person name="Shu S."/>
            <person name="Neupane R."/>
            <person name="Cipriano M."/>
            <person name="Mancuso J."/>
            <person name="Tu H."/>
            <person name="Salamov A."/>
            <person name="Lindquist E."/>
            <person name="Shapiro H."/>
            <person name="Lucas S."/>
            <person name="Grigoriev I.V."/>
            <person name="Cande W.Z."/>
            <person name="Fulton C."/>
            <person name="Rokhsar D.S."/>
            <person name="Dawson S.C."/>
        </authorList>
    </citation>
    <scope>NUCLEOTIDE SEQUENCE [LARGE SCALE GENOMIC DNA]</scope>
    <source>
        <strain evidence="4 5">NEG-M</strain>
    </source>
</reference>
<dbReference type="GO" id="GO:0045116">
    <property type="term" value="P:protein neddylation"/>
    <property type="evidence" value="ECO:0007669"/>
    <property type="project" value="TreeGrafter"/>
</dbReference>